<keyword evidence="6" id="KW-0460">Magnesium</keyword>
<dbReference type="GO" id="GO:0004326">
    <property type="term" value="F:tetrahydrofolylpolyglutamate synthase activity"/>
    <property type="evidence" value="ECO:0007669"/>
    <property type="project" value="InterPro"/>
</dbReference>
<evidence type="ECO:0000256" key="6">
    <source>
        <dbReference type="ARBA" id="ARBA00022842"/>
    </source>
</evidence>
<dbReference type="SUPFAM" id="SSF53623">
    <property type="entry name" value="MurD-like peptide ligases, catalytic domain"/>
    <property type="match status" value="1"/>
</dbReference>
<evidence type="ECO:0000313" key="9">
    <source>
        <dbReference type="Proteomes" id="UP000245884"/>
    </source>
</evidence>
<dbReference type="UniPathway" id="UPA00850"/>
<feature type="compositionally biased region" description="Low complexity" evidence="7">
    <location>
        <begin position="540"/>
        <end position="557"/>
    </location>
</feature>
<dbReference type="PANTHER" id="PTHR11136">
    <property type="entry name" value="FOLYLPOLYGLUTAMATE SYNTHASE-RELATED"/>
    <property type="match status" value="1"/>
</dbReference>
<proteinExistence type="inferred from homology"/>
<dbReference type="InterPro" id="IPR001645">
    <property type="entry name" value="Folylpolyglutamate_synth"/>
</dbReference>
<dbReference type="GO" id="GO:0008841">
    <property type="term" value="F:dihydrofolate synthase activity"/>
    <property type="evidence" value="ECO:0007669"/>
    <property type="project" value="TreeGrafter"/>
</dbReference>
<dbReference type="Gene3D" id="3.90.190.20">
    <property type="entry name" value="Mur ligase, C-terminal domain"/>
    <property type="match status" value="1"/>
</dbReference>
<dbReference type="OrthoDB" id="5212574at2759"/>
<keyword evidence="2" id="KW-0436">Ligase</keyword>
<dbReference type="GO" id="GO:0005524">
    <property type="term" value="F:ATP binding"/>
    <property type="evidence" value="ECO:0007669"/>
    <property type="project" value="UniProtKB-KW"/>
</dbReference>
<keyword evidence="5" id="KW-0067">ATP-binding</keyword>
<feature type="region of interest" description="Disordered" evidence="7">
    <location>
        <begin position="199"/>
        <end position="222"/>
    </location>
</feature>
<evidence type="ECO:0000256" key="4">
    <source>
        <dbReference type="ARBA" id="ARBA00022741"/>
    </source>
</evidence>
<feature type="compositionally biased region" description="Basic and acidic residues" evidence="7">
    <location>
        <begin position="200"/>
        <end position="212"/>
    </location>
</feature>
<evidence type="ECO:0000256" key="2">
    <source>
        <dbReference type="ARBA" id="ARBA00022598"/>
    </source>
</evidence>
<evidence type="ECO:0000256" key="3">
    <source>
        <dbReference type="ARBA" id="ARBA00022723"/>
    </source>
</evidence>
<evidence type="ECO:0000256" key="1">
    <source>
        <dbReference type="ARBA" id="ARBA00008276"/>
    </source>
</evidence>
<reference evidence="8 9" key="1">
    <citation type="journal article" date="2018" name="Mol. Biol. Evol.">
        <title>Broad Genomic Sampling Reveals a Smut Pathogenic Ancestry of the Fungal Clade Ustilaginomycotina.</title>
        <authorList>
            <person name="Kijpornyongpan T."/>
            <person name="Mondo S.J."/>
            <person name="Barry K."/>
            <person name="Sandor L."/>
            <person name="Lee J."/>
            <person name="Lipzen A."/>
            <person name="Pangilinan J."/>
            <person name="LaButti K."/>
            <person name="Hainaut M."/>
            <person name="Henrissat B."/>
            <person name="Grigoriev I.V."/>
            <person name="Spatafora J.W."/>
            <person name="Aime M.C."/>
        </authorList>
    </citation>
    <scope>NUCLEOTIDE SEQUENCE [LARGE SCALE GENOMIC DNA]</scope>
    <source>
        <strain evidence="8 9">MCA 5214</strain>
    </source>
</reference>
<gene>
    <name evidence="8" type="ORF">BDZ90DRAFT_233028</name>
</gene>
<dbReference type="GO" id="GO:0005739">
    <property type="term" value="C:mitochondrion"/>
    <property type="evidence" value="ECO:0007669"/>
    <property type="project" value="TreeGrafter"/>
</dbReference>
<evidence type="ECO:0008006" key="10">
    <source>
        <dbReference type="Google" id="ProtNLM"/>
    </source>
</evidence>
<dbReference type="AlphaFoldDB" id="A0A316UNT8"/>
<evidence type="ECO:0000256" key="7">
    <source>
        <dbReference type="SAM" id="MobiDB-lite"/>
    </source>
</evidence>
<sequence length="685" mass="72727">MSNSAAAMGTPNPTAIKLGLERILPLLHNLGSPHAHLPVIHIAGTNSKGSTSSLLDSLLTTIGITTARFNSPHLRTSRDSCRIGGEVVSSHVWAAASHRVAEVDSSTGVGATPFELLFAQFLTSCQLNTPRPQLLIVECGLGGLTDATNVFPAQNVLASVMTPIGGDHKALLGPGIGDVAQHKMGIAKQGGLVIVADQRPSGREGREGRGEAEQGQGQQGKQRAYLSRWGAEEEGEQMLGQEGAQVMATIRRVGETLKARLVRCEELPIPTTTTAAAAAFVAQEGEDVQQRHPRNPWEKRIPSHCLLSPILQLPHNEEEHPRSEGQLASTLFTNTPYSSLPGQRPLLTPLLPPLPQTRAVRCALSTALNTLFAIGADEPWSSPSRQEDNSDPHEELRLQLAWGIRESGLLSGERGALSAGWAEGLVRGVEGWEGRGSWVDVPLAEGGGGLHAYVDGAHNLPALQALFEHLSGLIASRARAQRKVNVTLLLSFSSSKATDGDLESILSLLSQAPDLLSRSPRQAAEPAHLSETFERSVSLGASGATRSQSQSQGRGQADMATIRVGFLPFSTPVEGMPWVEPYSATQLAGALRERQGGSGEGISEVQEFARLEKALEWARRSGNGRPAQVEGEEEEKDSLIVVSGSLYLVGELYRLVDAREANDAATDAAADAAVSSTSAVDTVMS</sequence>
<dbReference type="EMBL" id="KZ819670">
    <property type="protein sequence ID" value="PWN26946.1"/>
    <property type="molecule type" value="Genomic_DNA"/>
</dbReference>
<feature type="region of interest" description="Disordered" evidence="7">
    <location>
        <begin position="538"/>
        <end position="557"/>
    </location>
</feature>
<feature type="compositionally biased region" description="Low complexity" evidence="7">
    <location>
        <begin position="213"/>
        <end position="222"/>
    </location>
</feature>
<keyword evidence="9" id="KW-1185">Reference proteome</keyword>
<keyword evidence="4" id="KW-0547">Nucleotide-binding</keyword>
<comment type="similarity">
    <text evidence="1">Belongs to the folylpolyglutamate synthase family.</text>
</comment>
<dbReference type="PANTHER" id="PTHR11136:SF0">
    <property type="entry name" value="DIHYDROFOLATE SYNTHETASE-RELATED"/>
    <property type="match status" value="1"/>
</dbReference>
<dbReference type="RefSeq" id="XP_025361558.1">
    <property type="nucleotide sequence ID" value="XM_025506481.1"/>
</dbReference>
<dbReference type="SUPFAM" id="SSF53244">
    <property type="entry name" value="MurD-like peptide ligases, peptide-binding domain"/>
    <property type="match status" value="1"/>
</dbReference>
<dbReference type="InterPro" id="IPR036615">
    <property type="entry name" value="Mur_ligase_C_dom_sf"/>
</dbReference>
<dbReference type="GO" id="GO:0046872">
    <property type="term" value="F:metal ion binding"/>
    <property type="evidence" value="ECO:0007669"/>
    <property type="project" value="UniProtKB-KW"/>
</dbReference>
<accession>A0A316UNT8</accession>
<organism evidence="8 9">
    <name type="scientific">Jaminaea rosea</name>
    <dbReference type="NCBI Taxonomy" id="1569628"/>
    <lineage>
        <taxon>Eukaryota</taxon>
        <taxon>Fungi</taxon>
        <taxon>Dikarya</taxon>
        <taxon>Basidiomycota</taxon>
        <taxon>Ustilaginomycotina</taxon>
        <taxon>Exobasidiomycetes</taxon>
        <taxon>Microstromatales</taxon>
        <taxon>Microstromatales incertae sedis</taxon>
        <taxon>Jaminaea</taxon>
    </lineage>
</organism>
<dbReference type="Gene3D" id="3.40.1190.10">
    <property type="entry name" value="Mur-like, catalytic domain"/>
    <property type="match status" value="1"/>
</dbReference>
<dbReference type="STRING" id="1569628.A0A316UNT8"/>
<dbReference type="Proteomes" id="UP000245884">
    <property type="component" value="Unassembled WGS sequence"/>
</dbReference>
<dbReference type="GO" id="GO:0005829">
    <property type="term" value="C:cytosol"/>
    <property type="evidence" value="ECO:0007669"/>
    <property type="project" value="TreeGrafter"/>
</dbReference>
<protein>
    <recommendedName>
        <fullName evidence="10">Mur ligase</fullName>
    </recommendedName>
</protein>
<dbReference type="InterPro" id="IPR036565">
    <property type="entry name" value="Mur-like_cat_sf"/>
</dbReference>
<dbReference type="GeneID" id="37028304"/>
<evidence type="ECO:0000313" key="8">
    <source>
        <dbReference type="EMBL" id="PWN26946.1"/>
    </source>
</evidence>
<evidence type="ECO:0000256" key="5">
    <source>
        <dbReference type="ARBA" id="ARBA00022840"/>
    </source>
</evidence>
<keyword evidence="3" id="KW-0479">Metal-binding</keyword>
<name>A0A316UNT8_9BASI</name>